<feature type="chain" id="PRO_5018986957" evidence="1">
    <location>
        <begin position="29"/>
        <end position="132"/>
    </location>
</feature>
<evidence type="ECO:0000313" key="3">
    <source>
        <dbReference type="Proteomes" id="UP000286594"/>
    </source>
</evidence>
<evidence type="ECO:0000313" key="2">
    <source>
        <dbReference type="EMBL" id="RWR50638.1"/>
    </source>
</evidence>
<dbReference type="OrthoDB" id="7433579at2"/>
<comment type="caution">
    <text evidence="2">The sequence shown here is derived from an EMBL/GenBank/DDBJ whole genome shotgun (WGS) entry which is preliminary data.</text>
</comment>
<organism evidence="2 3">
    <name type="scientific">Paenirhodobacter ferrireducens</name>
    <dbReference type="NCBI Taxonomy" id="1215032"/>
    <lineage>
        <taxon>Bacteria</taxon>
        <taxon>Pseudomonadati</taxon>
        <taxon>Pseudomonadota</taxon>
        <taxon>Alphaproteobacteria</taxon>
        <taxon>Rhodobacterales</taxon>
        <taxon>Rhodobacter group</taxon>
        <taxon>Paenirhodobacter</taxon>
    </lineage>
</organism>
<sequence length="132" mass="14201">MEFMMNFTFTIRSATIFSMIIVSSACFGADETTGPRTLTETETARMEDAIRSQLRDPDSAKFSDIVADGNSAMITVCGNVNSKNGYGGYTGKIPFSVFLMPNGDVPSIGEGDLMFETVMKICADVGVQKAPN</sequence>
<protein>
    <submittedName>
        <fullName evidence="2">Uncharacterized protein</fullName>
    </submittedName>
</protein>
<dbReference type="RefSeq" id="WP_128148196.1">
    <property type="nucleotide sequence ID" value="NZ_SAVB01000006.1"/>
</dbReference>
<dbReference type="EMBL" id="SAVB01000006">
    <property type="protein sequence ID" value="RWR50638.1"/>
    <property type="molecule type" value="Genomic_DNA"/>
</dbReference>
<proteinExistence type="predicted"/>
<reference evidence="2 3" key="1">
    <citation type="submission" date="2019-01" db="EMBL/GenBank/DDBJ databases">
        <title>Sinorhodobacter populi sp. nov. isolated from the symptomatic bark tissue of Populus euramericana canker.</title>
        <authorList>
            <person name="Xu G."/>
        </authorList>
    </citation>
    <scope>NUCLEOTIDE SEQUENCE [LARGE SCALE GENOMIC DNA]</scope>
    <source>
        <strain evidence="2 3">CCTCC AB2012026</strain>
    </source>
</reference>
<gene>
    <name evidence="2" type="ORF">EOW65_06710</name>
</gene>
<accession>A0A443LNA2</accession>
<dbReference type="AlphaFoldDB" id="A0A443LNA2"/>
<dbReference type="Proteomes" id="UP000286594">
    <property type="component" value="Unassembled WGS sequence"/>
</dbReference>
<keyword evidence="3" id="KW-1185">Reference proteome</keyword>
<evidence type="ECO:0000256" key="1">
    <source>
        <dbReference type="SAM" id="SignalP"/>
    </source>
</evidence>
<feature type="signal peptide" evidence="1">
    <location>
        <begin position="1"/>
        <end position="28"/>
    </location>
</feature>
<keyword evidence="1" id="KW-0732">Signal</keyword>
<name>A0A443LNA2_9RHOB</name>